<comment type="pathway">
    <text evidence="10">Lipid metabolism; phospholipid metabolism.</text>
</comment>
<sequence length="328" mass="35477">MRVAVDAMGGDFAPAEIVKGAVQASRELQIEIILVGDLEKLSRELKKYKERGELPVVAASEVIEMDESPAQAVKQKKDASINVAVSLVKDGKANAVISAGNTGALMASALFKLGRIPGVERPAIATEFPLPTGKVLLLDMGANVDCKPKHLVQFAEMGNLYARHVLHIDNPQVGLLNIGEEKEKGNELTRQAWPLLKQAPINFVGNVESKEILRGKADVVVCDGFVGNLILKFGESISLAVFQLLKNELSKGIMNKIGLAFLYPSLRRLRKTLTYDEYGAAPLLGISGIVFKAHGRAKANAIKNAVRETAEAVKEDMVSCISKLREKT</sequence>
<keyword evidence="4 10" id="KW-0808">Transferase</keyword>
<evidence type="ECO:0000256" key="5">
    <source>
        <dbReference type="ARBA" id="ARBA00023098"/>
    </source>
</evidence>
<gene>
    <name evidence="10" type="primary">plsX</name>
    <name evidence="11" type="ORF">AMJ44_06925</name>
</gene>
<evidence type="ECO:0000256" key="2">
    <source>
        <dbReference type="ARBA" id="ARBA00022490"/>
    </source>
</evidence>
<keyword evidence="11" id="KW-0012">Acyltransferase</keyword>
<dbReference type="NCBIfam" id="TIGR00182">
    <property type="entry name" value="plsX"/>
    <property type="match status" value="1"/>
</dbReference>
<evidence type="ECO:0000256" key="4">
    <source>
        <dbReference type="ARBA" id="ARBA00022679"/>
    </source>
</evidence>
<evidence type="ECO:0000256" key="8">
    <source>
        <dbReference type="ARBA" id="ARBA00024069"/>
    </source>
</evidence>
<comment type="function">
    <text evidence="10">Catalyzes the reversible formation of acyl-phosphate (acyl-PO(4)) from acyl-[acyl-carrier-protein] (acyl-ACP). This enzyme utilizes acyl-ACP as fatty acyl donor, but not acyl-CoA.</text>
</comment>
<dbReference type="PATRIC" id="fig|1703775.3.peg.2607"/>
<dbReference type="GO" id="GO:0043811">
    <property type="term" value="F:phosphate:acyl-[acyl carrier protein] acyltransferase activity"/>
    <property type="evidence" value="ECO:0007669"/>
    <property type="project" value="UniProtKB-UniRule"/>
</dbReference>
<dbReference type="PANTHER" id="PTHR30100:SF1">
    <property type="entry name" value="PHOSPHATE ACYLTRANSFERASE"/>
    <property type="match status" value="1"/>
</dbReference>
<dbReference type="UniPathway" id="UPA00085"/>
<proteinExistence type="inferred from homology"/>
<organism evidence="11 12">
    <name type="scientific">candidate division WOR-1 bacterium DG_54_3</name>
    <dbReference type="NCBI Taxonomy" id="1703775"/>
    <lineage>
        <taxon>Bacteria</taxon>
        <taxon>Bacillati</taxon>
        <taxon>Saganbacteria</taxon>
    </lineage>
</organism>
<dbReference type="InterPro" id="IPR003664">
    <property type="entry name" value="FA_synthesis"/>
</dbReference>
<comment type="catalytic activity">
    <reaction evidence="1 10">
        <text>a fatty acyl-[ACP] + phosphate = an acyl phosphate + holo-[ACP]</text>
        <dbReference type="Rhea" id="RHEA:42292"/>
        <dbReference type="Rhea" id="RHEA-COMP:9685"/>
        <dbReference type="Rhea" id="RHEA-COMP:14125"/>
        <dbReference type="ChEBI" id="CHEBI:43474"/>
        <dbReference type="ChEBI" id="CHEBI:59918"/>
        <dbReference type="ChEBI" id="CHEBI:64479"/>
        <dbReference type="ChEBI" id="CHEBI:138651"/>
        <dbReference type="EC" id="2.3.1.274"/>
    </reaction>
</comment>
<evidence type="ECO:0000256" key="7">
    <source>
        <dbReference type="ARBA" id="ARBA00023264"/>
    </source>
</evidence>
<dbReference type="EC" id="2.3.1.274" evidence="8 10"/>
<protein>
    <recommendedName>
        <fullName evidence="8 10">Phosphate acyltransferase</fullName>
        <ecNumber evidence="8 10">2.3.1.274</ecNumber>
    </recommendedName>
    <alternativeName>
        <fullName evidence="10">Acyl-ACP phosphotransacylase</fullName>
    </alternativeName>
    <alternativeName>
        <fullName evidence="10">Acyl-[acyl-carrier-protein]--phosphate acyltransferase</fullName>
    </alternativeName>
    <alternativeName>
        <fullName evidence="10">Phosphate-acyl-ACP acyltransferase</fullName>
    </alternativeName>
</protein>
<reference evidence="11 12" key="1">
    <citation type="journal article" date="2015" name="Microbiome">
        <title>Genomic resolution of linkages in carbon, nitrogen, and sulfur cycling among widespread estuary sediment bacteria.</title>
        <authorList>
            <person name="Baker B.J."/>
            <person name="Lazar C.S."/>
            <person name="Teske A.P."/>
            <person name="Dick G.J."/>
        </authorList>
    </citation>
    <scope>NUCLEOTIDE SEQUENCE [LARGE SCALE GENOMIC DNA]</scope>
    <source>
        <strain evidence="11">DG_54_3</strain>
    </source>
</reference>
<accession>A0A0S7Y0P1</accession>
<evidence type="ECO:0000313" key="12">
    <source>
        <dbReference type="Proteomes" id="UP000051861"/>
    </source>
</evidence>
<name>A0A0S7Y0P1_UNCSA</name>
<comment type="subcellular location">
    <subcellularLocation>
        <location evidence="10">Cytoplasm</location>
    </subcellularLocation>
    <text evidence="10">Associated with the membrane possibly through PlsY.</text>
</comment>
<evidence type="ECO:0000256" key="6">
    <source>
        <dbReference type="ARBA" id="ARBA00023209"/>
    </source>
</evidence>
<keyword evidence="2 10" id="KW-0963">Cytoplasm</keyword>
<evidence type="ECO:0000256" key="3">
    <source>
        <dbReference type="ARBA" id="ARBA00022516"/>
    </source>
</evidence>
<dbReference type="GO" id="GO:0005737">
    <property type="term" value="C:cytoplasm"/>
    <property type="evidence" value="ECO:0007669"/>
    <property type="project" value="UniProtKB-SubCell"/>
</dbReference>
<comment type="similarity">
    <text evidence="10">Belongs to the PlsX family.</text>
</comment>
<dbReference type="Proteomes" id="UP000051861">
    <property type="component" value="Unassembled WGS sequence"/>
</dbReference>
<comment type="caution">
    <text evidence="11">The sequence shown here is derived from an EMBL/GenBank/DDBJ whole genome shotgun (WGS) entry which is preliminary data.</text>
</comment>
<dbReference type="SUPFAM" id="SSF53659">
    <property type="entry name" value="Isocitrate/Isopropylmalate dehydrogenase-like"/>
    <property type="match status" value="1"/>
</dbReference>
<comment type="subunit">
    <text evidence="9 10">Homodimer. Probably interacts with PlsY.</text>
</comment>
<dbReference type="PANTHER" id="PTHR30100">
    <property type="entry name" value="FATTY ACID/PHOSPHOLIPID SYNTHESIS PROTEIN PLSX"/>
    <property type="match status" value="1"/>
</dbReference>
<keyword evidence="5 10" id="KW-0443">Lipid metabolism</keyword>
<dbReference type="AlphaFoldDB" id="A0A0S7Y0P1"/>
<dbReference type="PIRSF" id="PIRSF002465">
    <property type="entry name" value="Phsphlp_syn_PlsX"/>
    <property type="match status" value="1"/>
</dbReference>
<dbReference type="GO" id="GO:0008654">
    <property type="term" value="P:phospholipid biosynthetic process"/>
    <property type="evidence" value="ECO:0007669"/>
    <property type="project" value="UniProtKB-KW"/>
</dbReference>
<evidence type="ECO:0000256" key="9">
    <source>
        <dbReference type="ARBA" id="ARBA00046608"/>
    </source>
</evidence>
<evidence type="ECO:0000256" key="10">
    <source>
        <dbReference type="HAMAP-Rule" id="MF_00019"/>
    </source>
</evidence>
<dbReference type="EMBL" id="LIZX01000058">
    <property type="protein sequence ID" value="KPJ68230.1"/>
    <property type="molecule type" value="Genomic_DNA"/>
</dbReference>
<dbReference type="HAMAP" id="MF_00019">
    <property type="entry name" value="PlsX"/>
    <property type="match status" value="1"/>
</dbReference>
<evidence type="ECO:0000256" key="1">
    <source>
        <dbReference type="ARBA" id="ARBA00001232"/>
    </source>
</evidence>
<dbReference type="Pfam" id="PF02504">
    <property type="entry name" value="FA_synthesis"/>
    <property type="match status" value="1"/>
</dbReference>
<dbReference type="InterPro" id="IPR012281">
    <property type="entry name" value="Phospholipid_synth_PlsX-like"/>
</dbReference>
<dbReference type="GO" id="GO:0006633">
    <property type="term" value="P:fatty acid biosynthetic process"/>
    <property type="evidence" value="ECO:0007669"/>
    <property type="project" value="UniProtKB-UniRule"/>
</dbReference>
<keyword evidence="3 10" id="KW-0444">Lipid biosynthesis</keyword>
<dbReference type="Gene3D" id="3.40.718.10">
    <property type="entry name" value="Isopropylmalate Dehydrogenase"/>
    <property type="match status" value="1"/>
</dbReference>
<evidence type="ECO:0000313" key="11">
    <source>
        <dbReference type="EMBL" id="KPJ68230.1"/>
    </source>
</evidence>
<keyword evidence="7 10" id="KW-1208">Phospholipid metabolism</keyword>
<keyword evidence="6 10" id="KW-0594">Phospholipid biosynthesis</keyword>